<reference evidence="1 2" key="2">
    <citation type="journal article" date="2021" name="Genomics">
        <title>High-quality reference genome for Clonorchis sinensis.</title>
        <authorList>
            <person name="Young N.D."/>
            <person name="Stroehlein A.J."/>
            <person name="Kinkar L."/>
            <person name="Wang T."/>
            <person name="Sohn W.M."/>
            <person name="Chang B.C.H."/>
            <person name="Kaur P."/>
            <person name="Weisz D."/>
            <person name="Dudchenko O."/>
            <person name="Aiden E.L."/>
            <person name="Korhonen P.K."/>
            <person name="Gasser R.B."/>
        </authorList>
    </citation>
    <scope>NUCLEOTIDE SEQUENCE [LARGE SCALE GENOMIC DNA]</scope>
    <source>
        <strain evidence="1">Cs-k2</strain>
    </source>
</reference>
<name>A0A8T1MVI2_CLOSI</name>
<keyword evidence="2" id="KW-1185">Reference proteome</keyword>
<dbReference type="GO" id="GO:0001522">
    <property type="term" value="P:pseudouridine synthesis"/>
    <property type="evidence" value="ECO:0007669"/>
    <property type="project" value="InterPro"/>
</dbReference>
<dbReference type="Gene3D" id="3.30.2350.10">
    <property type="entry name" value="Pseudouridine synthase"/>
    <property type="match status" value="1"/>
</dbReference>
<reference evidence="1 2" key="1">
    <citation type="journal article" date="2018" name="Biotechnol. Adv.">
        <title>Improved genomic resources and new bioinformatic workflow for the carcinogenic parasite Clonorchis sinensis: Biotechnological implications.</title>
        <authorList>
            <person name="Wang D."/>
            <person name="Korhonen P.K."/>
            <person name="Gasser R.B."/>
            <person name="Young N.D."/>
        </authorList>
    </citation>
    <scope>NUCLEOTIDE SEQUENCE [LARGE SCALE GENOMIC DNA]</scope>
    <source>
        <strain evidence="1">Cs-k2</strain>
    </source>
</reference>
<protein>
    <submittedName>
        <fullName evidence="1">Mitochondrial mRNA pseudouridine synthase trub2</fullName>
    </submittedName>
</protein>
<dbReference type="PANTHER" id="PTHR13195">
    <property type="entry name" value="PSEUDOURIDINE SYNTHASE-RELATED"/>
    <property type="match status" value="1"/>
</dbReference>
<dbReference type="InterPro" id="IPR039048">
    <property type="entry name" value="Trub2"/>
</dbReference>
<sequence>MSSIQYCIYPIVANIRQFAPNMARRVDLFKLLGGLITVYKPPNMVLDRFLGMIKKQLAADFNALTCEPKLVRTILRPDERQCNKLTLVSVPDIVDDELVLGRRFVAGDFVLHPVDPLDEMTSGLQVLGIGENGVCNHATQFAHSFWLKTYHLNGMFGRASSSGTASGATLLRASWRHVTRYKLDRILVDLQAQFRRLALLHAGLRPNTQTAYLALAARGTGSDLRPVTPTAVGMDFEDREQLISPWERSPPPYSTPFVNAAGEFAVGNEAERRQSAPYVNSIRCAVFDPPFFTLEIQVAYETLDFLINLVANIGPKLRTATLLSSARRVRHGRLTLEDALLMKHCTVPEQVLQSLSNYMTKELKEDEVPLDEMELLGLLARSTTTPTVFTNLFNCTKLHPPEERPPTEEEYRSRNMFSALSPKCWTTLKNKKVHYSALTPFRCLAATPPERSTRAGILPGYPSLDRRNRDAEIGFEPRTFWSHFEINLQTSTPGLSCRFLYSTSEAIISALVLPSCGMITMHRKDGTAERCIGSHTQQRRKLGQNGQQQSLSAPLVISFFRSAVAPFRCLAAMPPVGSTRAGILPGCPSLDRGSREAEVGFEPRTFRSLNTGTILLSFVIVETGTNQSVCVFREAIPSLAISSGAFCQTPSESSSFSWSVLVQPHYQDSLDGQLGHVPPTASLCTHLHAVVEHRTLVVRQSVCSIERENTVPFHGIRLNDPQLCVQERLLRRLNSSWLAEIPVPQTCLT</sequence>
<proteinExistence type="predicted"/>
<dbReference type="InterPro" id="IPR020103">
    <property type="entry name" value="PsdUridine_synth_cat_dom_sf"/>
</dbReference>
<organism evidence="1 2">
    <name type="scientific">Clonorchis sinensis</name>
    <name type="common">Chinese liver fluke</name>
    <dbReference type="NCBI Taxonomy" id="79923"/>
    <lineage>
        <taxon>Eukaryota</taxon>
        <taxon>Metazoa</taxon>
        <taxon>Spiralia</taxon>
        <taxon>Lophotrochozoa</taxon>
        <taxon>Platyhelminthes</taxon>
        <taxon>Trematoda</taxon>
        <taxon>Digenea</taxon>
        <taxon>Opisthorchiida</taxon>
        <taxon>Opisthorchiata</taxon>
        <taxon>Opisthorchiidae</taxon>
        <taxon>Clonorchis</taxon>
    </lineage>
</organism>
<dbReference type="AlphaFoldDB" id="A0A8T1MVI2"/>
<dbReference type="Proteomes" id="UP000286415">
    <property type="component" value="Unassembled WGS sequence"/>
</dbReference>
<dbReference type="SUPFAM" id="SSF55120">
    <property type="entry name" value="Pseudouridine synthase"/>
    <property type="match status" value="1"/>
</dbReference>
<evidence type="ECO:0000313" key="1">
    <source>
        <dbReference type="EMBL" id="KAG5452872.1"/>
    </source>
</evidence>
<accession>A0A8T1MVI2</accession>
<dbReference type="PANTHER" id="PTHR13195:SF0">
    <property type="entry name" value="PSEUDOURIDYLATE SYNTHASE TRUB2, MITOCHONDRIAL"/>
    <property type="match status" value="1"/>
</dbReference>
<dbReference type="EMBL" id="NIRI02000013">
    <property type="protein sequence ID" value="KAG5452872.1"/>
    <property type="molecule type" value="Genomic_DNA"/>
</dbReference>
<dbReference type="OrthoDB" id="9995526at2759"/>
<evidence type="ECO:0000313" key="2">
    <source>
        <dbReference type="Proteomes" id="UP000286415"/>
    </source>
</evidence>
<dbReference type="GO" id="GO:0009982">
    <property type="term" value="F:pseudouridine synthase activity"/>
    <property type="evidence" value="ECO:0007669"/>
    <property type="project" value="InterPro"/>
</dbReference>
<comment type="caution">
    <text evidence="1">The sequence shown here is derived from an EMBL/GenBank/DDBJ whole genome shotgun (WGS) entry which is preliminary data.</text>
</comment>
<gene>
    <name evidence="1" type="ORF">CSKR_107417</name>
</gene>
<dbReference type="GO" id="GO:0003723">
    <property type="term" value="F:RNA binding"/>
    <property type="evidence" value="ECO:0007669"/>
    <property type="project" value="InterPro"/>
</dbReference>